<accession>A0ABR8P7Q2</accession>
<dbReference type="InterPro" id="IPR000070">
    <property type="entry name" value="Pectinesterase_cat"/>
</dbReference>
<sequence length="307" mass="34583">MKIINIFPNQNIQSVLNQFQNEIVSSEETIINIYAGIYNQRVHIIGQNLNILGHGIVVINNNLGAKQLGHNKTFYTATLLCEGDNIKITNLCISNNAGLGSEVGQSVALYLNGDNICLDHCTVLSYQDTLCLGPVIQVNRDRSVTSTPVKNKQLKKARYVFQRCTIQGNIDYIFGGGSAIFRMCTINSLFSDGGESYLCAPCTEQLREYGFIFYQCTVNSENSQQDNYLGRPWREFAKAWFISCEISANLLANGWHYWGNDPLSVQNADFRVYQANGKIVSQRWAMSSNNLDKKLINSIQRYFNIIL</sequence>
<evidence type="ECO:0000256" key="2">
    <source>
        <dbReference type="ARBA" id="ARBA00022801"/>
    </source>
</evidence>
<organism evidence="5 6">
    <name type="scientific">Limosilactobacillus walteri</name>
    <dbReference type="NCBI Taxonomy" id="2268022"/>
    <lineage>
        <taxon>Bacteria</taxon>
        <taxon>Bacillati</taxon>
        <taxon>Bacillota</taxon>
        <taxon>Bacilli</taxon>
        <taxon>Lactobacillales</taxon>
        <taxon>Lactobacillaceae</taxon>
        <taxon>Limosilactobacillus</taxon>
    </lineage>
</organism>
<protein>
    <recommendedName>
        <fullName evidence="4">Pectinesterase catalytic domain-containing protein</fullName>
    </recommendedName>
</protein>
<name>A0ABR8P7Q2_9LACO</name>
<dbReference type="InterPro" id="IPR011050">
    <property type="entry name" value="Pectin_lyase_fold/virulence"/>
</dbReference>
<dbReference type="RefSeq" id="WP_191668116.1">
    <property type="nucleotide sequence ID" value="NZ_QORN01000021.1"/>
</dbReference>
<comment type="caution">
    <text evidence="5">The sequence shown here is derived from an EMBL/GenBank/DDBJ whole genome shotgun (WGS) entry which is preliminary data.</text>
</comment>
<dbReference type="PANTHER" id="PTHR31321:SF57">
    <property type="entry name" value="PECTINESTERASE 53-RELATED"/>
    <property type="match status" value="1"/>
</dbReference>
<gene>
    <name evidence="5" type="ORF">DTK66_06245</name>
</gene>
<evidence type="ECO:0000313" key="5">
    <source>
        <dbReference type="EMBL" id="MBD5806713.1"/>
    </source>
</evidence>
<comment type="similarity">
    <text evidence="1">Belongs to the pectinesterase family.</text>
</comment>
<dbReference type="Gene3D" id="2.160.20.10">
    <property type="entry name" value="Single-stranded right-handed beta-helix, Pectin lyase-like"/>
    <property type="match status" value="1"/>
</dbReference>
<keyword evidence="3" id="KW-0063">Aspartyl esterase</keyword>
<evidence type="ECO:0000313" key="6">
    <source>
        <dbReference type="Proteomes" id="UP000704341"/>
    </source>
</evidence>
<dbReference type="SUPFAM" id="SSF51126">
    <property type="entry name" value="Pectin lyase-like"/>
    <property type="match status" value="1"/>
</dbReference>
<evidence type="ECO:0000256" key="1">
    <source>
        <dbReference type="ARBA" id="ARBA00008891"/>
    </source>
</evidence>
<dbReference type="PANTHER" id="PTHR31321">
    <property type="entry name" value="ACYL-COA THIOESTER HYDROLASE YBHC-RELATED"/>
    <property type="match status" value="1"/>
</dbReference>
<feature type="domain" description="Pectinesterase catalytic" evidence="4">
    <location>
        <begin position="14"/>
        <end position="146"/>
    </location>
</feature>
<feature type="domain" description="Pectinesterase catalytic" evidence="4">
    <location>
        <begin position="157"/>
        <end position="278"/>
    </location>
</feature>
<dbReference type="Proteomes" id="UP000704341">
    <property type="component" value="Unassembled WGS sequence"/>
</dbReference>
<dbReference type="EMBL" id="QORN01000021">
    <property type="protein sequence ID" value="MBD5806713.1"/>
    <property type="molecule type" value="Genomic_DNA"/>
</dbReference>
<evidence type="ECO:0000256" key="3">
    <source>
        <dbReference type="ARBA" id="ARBA00023085"/>
    </source>
</evidence>
<reference evidence="5 6" key="1">
    <citation type="submission" date="2018-07" db="EMBL/GenBank/DDBJ databases">
        <title>Phylogenomic Insights into understanding Host Adaptation of Lactobacillus reuteri by a novel species, Lactobacillus spp. M31.</title>
        <authorList>
            <person name="Sharma S."/>
            <person name="Patil P."/>
            <person name="Korpole S."/>
            <person name="Patil P.B."/>
        </authorList>
    </citation>
    <scope>NUCLEOTIDE SEQUENCE [LARGE SCALE GENOMIC DNA]</scope>
    <source>
        <strain evidence="5 6">M31</strain>
    </source>
</reference>
<keyword evidence="6" id="KW-1185">Reference proteome</keyword>
<dbReference type="Pfam" id="PF01095">
    <property type="entry name" value="Pectinesterase"/>
    <property type="match status" value="2"/>
</dbReference>
<evidence type="ECO:0000259" key="4">
    <source>
        <dbReference type="Pfam" id="PF01095"/>
    </source>
</evidence>
<keyword evidence="2" id="KW-0378">Hydrolase</keyword>
<proteinExistence type="inferred from homology"/>
<dbReference type="InterPro" id="IPR012334">
    <property type="entry name" value="Pectin_lyas_fold"/>
</dbReference>